<protein>
    <recommendedName>
        <fullName evidence="2">Methyltransferase FkbM domain-containing protein</fullName>
    </recommendedName>
</protein>
<proteinExistence type="predicted"/>
<evidence type="ECO:0000313" key="1">
    <source>
        <dbReference type="EMBL" id="QHT77649.1"/>
    </source>
</evidence>
<sequence>MKYIDLFTIDVEGGELVVLETMDFSIPIYLICIELDGHNIEKDDKCRKILIEQGFVMKKRLAINEFWINENYFRKDLLYDKSVPKFEFEEITDLGIFPYIAPQLISDVENALKNNK</sequence>
<reference evidence="1" key="1">
    <citation type="journal article" date="2020" name="Nature">
        <title>Giant virus diversity and host interactions through global metagenomics.</title>
        <authorList>
            <person name="Schulz F."/>
            <person name="Roux S."/>
            <person name="Paez-Espino D."/>
            <person name="Jungbluth S."/>
            <person name="Walsh D.A."/>
            <person name="Denef V.J."/>
            <person name="McMahon K.D."/>
            <person name="Konstantinidis K.T."/>
            <person name="Eloe-Fadrosh E.A."/>
            <person name="Kyrpides N.C."/>
            <person name="Woyke T."/>
        </authorList>
    </citation>
    <scope>NUCLEOTIDE SEQUENCE</scope>
    <source>
        <strain evidence="1">GVMAG-M-3300023179-90</strain>
    </source>
</reference>
<dbReference type="AlphaFoldDB" id="A0A6C0HAW7"/>
<organism evidence="1">
    <name type="scientific">viral metagenome</name>
    <dbReference type="NCBI Taxonomy" id="1070528"/>
    <lineage>
        <taxon>unclassified sequences</taxon>
        <taxon>metagenomes</taxon>
        <taxon>organismal metagenomes</taxon>
    </lineage>
</organism>
<accession>A0A6C0HAW7</accession>
<name>A0A6C0HAW7_9ZZZZ</name>
<dbReference type="EMBL" id="MN739920">
    <property type="protein sequence ID" value="QHT77649.1"/>
    <property type="molecule type" value="Genomic_DNA"/>
</dbReference>
<evidence type="ECO:0008006" key="2">
    <source>
        <dbReference type="Google" id="ProtNLM"/>
    </source>
</evidence>